<accession>A0A1Y1UJV7</accession>
<dbReference type="STRING" id="4999.A0A1Y1UJV7"/>
<dbReference type="AlphaFoldDB" id="A0A1Y1UJV7"/>
<feature type="region of interest" description="Disordered" evidence="2">
    <location>
        <begin position="141"/>
        <end position="220"/>
    </location>
</feature>
<evidence type="ECO:0000256" key="2">
    <source>
        <dbReference type="SAM" id="MobiDB-lite"/>
    </source>
</evidence>
<gene>
    <name evidence="4" type="ORF">BD324DRAFT_350015</name>
</gene>
<protein>
    <submittedName>
        <fullName evidence="4">Uncharacterized protein</fullName>
    </submittedName>
</protein>
<keyword evidence="1" id="KW-0175">Coiled coil</keyword>
<comment type="caution">
    <text evidence="4">The sequence shown here is derived from an EMBL/GenBank/DDBJ whole genome shotgun (WGS) entry which is preliminary data.</text>
</comment>
<dbReference type="InParanoid" id="A0A1Y1UJV7"/>
<sequence>MPGSTDHASGSWLTSWALLTATSLRITFCPIFQDPYSQGSPRRMLDPHTSIPFQMIPAPDPSQKWDFELDMADCVEVRSLRREEIGGRNVPVPPDGVGTEVLEMVCSDGKKQYIGVEGVGGRISWISAIWDVLLACKPEGQPLIPPPSPTKSSHHQVQQQRDVFGGSPGSNQRPIDEPSPFRPYSDHVPKQSSPLRPFERRESDEGPVGHGALPPVQKIGDRWVASSGVGVGASDLSEDPPPSRHLPDPLKTAVKQMFESPPPNEVGSGTGNERKQLYMATATGIQEYDDESDGGDQTIIPPRIRSPSINGAPIRFDSAATIGVGNKQSRDATERILAWQPATERELSIFARSPSRNNGRNGKQLGLGLSLNDDEKTAGDEVAQIMADLVLHNISAPASPHVGTDAGSVLGQEPLSEDVKKQIVEVLALVKELKEARTLQTQQTTDIARYLNELNTWLEKFVQNSAVELSSMSNRLDTLVGSKDDANDPNAPSKTSLPDLVSEIHNMLADQRKRNEEEGPVGQRLDGLLTMMGQERERQAGQQGMVEEVLTILARQRNDNEMLLRALANDLTSEIRGERIRFVEAMQQATTMNVTRHVEEFKKTLSAEVQKSIKELTRVKEEKRALESQIADLFALKAKFGGNSRRGSVEPSAAGQVNIIQAMAAAANPYNGGMGMAGMPAMAGQGGRVLPAPPG</sequence>
<feature type="region of interest" description="Disordered" evidence="2">
    <location>
        <begin position="230"/>
        <end position="249"/>
    </location>
</feature>
<proteinExistence type="predicted"/>
<dbReference type="GeneID" id="33554361"/>
<dbReference type="OrthoDB" id="2261329at2759"/>
<keyword evidence="3" id="KW-0732">Signal</keyword>
<feature type="signal peptide" evidence="3">
    <location>
        <begin position="1"/>
        <end position="23"/>
    </location>
</feature>
<dbReference type="Proteomes" id="UP000193218">
    <property type="component" value="Unassembled WGS sequence"/>
</dbReference>
<feature type="chain" id="PRO_5012010941" evidence="3">
    <location>
        <begin position="24"/>
        <end position="695"/>
    </location>
</feature>
<evidence type="ECO:0000313" key="4">
    <source>
        <dbReference type="EMBL" id="ORX38343.1"/>
    </source>
</evidence>
<feature type="coiled-coil region" evidence="1">
    <location>
        <begin position="602"/>
        <end position="636"/>
    </location>
</feature>
<reference evidence="4 5" key="1">
    <citation type="submission" date="2017-03" db="EMBL/GenBank/DDBJ databases">
        <title>Widespread Adenine N6-methylation of Active Genes in Fungi.</title>
        <authorList>
            <consortium name="DOE Joint Genome Institute"/>
            <person name="Mondo S.J."/>
            <person name="Dannebaum R.O."/>
            <person name="Kuo R.C."/>
            <person name="Louie K.B."/>
            <person name="Bewick A.J."/>
            <person name="Labutti K."/>
            <person name="Haridas S."/>
            <person name="Kuo A."/>
            <person name="Salamov A."/>
            <person name="Ahrendt S.R."/>
            <person name="Lau R."/>
            <person name="Bowen B.P."/>
            <person name="Lipzen A."/>
            <person name="Sullivan W."/>
            <person name="Andreopoulos W.B."/>
            <person name="Clum A."/>
            <person name="Lindquist E."/>
            <person name="Daum C."/>
            <person name="Northen T.R."/>
            <person name="Ramamoorthy G."/>
            <person name="Schmitz R.J."/>
            <person name="Gryganskyi A."/>
            <person name="Culley D."/>
            <person name="Magnuson J."/>
            <person name="James T.Y."/>
            <person name="O'Malley M.A."/>
            <person name="Stajich J.E."/>
            <person name="Spatafora J.W."/>
            <person name="Visel A."/>
            <person name="Grigoriev I.V."/>
        </authorList>
    </citation>
    <scope>NUCLEOTIDE SEQUENCE [LARGE SCALE GENOMIC DNA]</scope>
    <source>
        <strain evidence="4 5">NRRL Y-17943</strain>
    </source>
</reference>
<organism evidence="4 5">
    <name type="scientific">Kockovaella imperatae</name>
    <dbReference type="NCBI Taxonomy" id="4999"/>
    <lineage>
        <taxon>Eukaryota</taxon>
        <taxon>Fungi</taxon>
        <taxon>Dikarya</taxon>
        <taxon>Basidiomycota</taxon>
        <taxon>Agaricomycotina</taxon>
        <taxon>Tremellomycetes</taxon>
        <taxon>Tremellales</taxon>
        <taxon>Cuniculitremaceae</taxon>
        <taxon>Kockovaella</taxon>
    </lineage>
</organism>
<evidence type="ECO:0000256" key="1">
    <source>
        <dbReference type="SAM" id="Coils"/>
    </source>
</evidence>
<keyword evidence="5" id="KW-1185">Reference proteome</keyword>
<dbReference type="EMBL" id="NBSH01000004">
    <property type="protein sequence ID" value="ORX38343.1"/>
    <property type="molecule type" value="Genomic_DNA"/>
</dbReference>
<evidence type="ECO:0000256" key="3">
    <source>
        <dbReference type="SAM" id="SignalP"/>
    </source>
</evidence>
<name>A0A1Y1UJV7_9TREE</name>
<dbReference type="RefSeq" id="XP_021872265.1">
    <property type="nucleotide sequence ID" value="XM_022012553.1"/>
</dbReference>
<evidence type="ECO:0000313" key="5">
    <source>
        <dbReference type="Proteomes" id="UP000193218"/>
    </source>
</evidence>